<dbReference type="SUPFAM" id="SSF55961">
    <property type="entry name" value="Bet v1-like"/>
    <property type="match status" value="1"/>
</dbReference>
<evidence type="ECO:0000259" key="2">
    <source>
        <dbReference type="Pfam" id="PF11274"/>
    </source>
</evidence>
<feature type="region of interest" description="Disordered" evidence="1">
    <location>
        <begin position="42"/>
        <end position="101"/>
    </location>
</feature>
<feature type="compositionally biased region" description="Basic and acidic residues" evidence="1">
    <location>
        <begin position="662"/>
        <end position="674"/>
    </location>
</feature>
<dbReference type="PANTHER" id="PTHR40370:SF1">
    <property type="entry name" value="DUF3074 DOMAIN-CONTAINING PROTEIN"/>
    <property type="match status" value="1"/>
</dbReference>
<feature type="compositionally biased region" description="Polar residues" evidence="1">
    <location>
        <begin position="265"/>
        <end position="289"/>
    </location>
</feature>
<sequence>MDTLHEALQCLKPTSWDEVPQDPDELRGYVREIFKNSRLIAESLPDPPISDSDEYPGLDAPADSSCRRIVPSSARVEETDPEITELQKEWGKPVKMGGPKDNPLDVTVWKLSANDGGGSWFGRRSVHEGLPFSRWRKKLSTEYDETLKVNRKKIEKGQTPDKSIRGIGAQEKIETIKVQDHDGSVLGDLIVYHVSAQFPKPTAPRDFVELVINSDSGLQAGGSKQPGRSWIMISKPCDHPNIQHQPGYTRGEYESVELIREIPKKNSSGSSSLHQGIKNSNGSPSSNLQRPEGLPEQDGDEDSEDEEMNPVEWIMVTRSDPGGSIPRWMVDKGTPRSVGTDAAKFINWAVQDDKPPKQEASTDTEAANNLAGAKANSAEIPNEYDSDQADDSDSDYESLDSDGEHSHHGLIASVTGLLSTGLERFAPHVLGYGAHHEVSGDLPSADEVSYIDADGVAHLNPKRVQQDQTTLDARSSTSNERDQASSSSSINSEQAATSIDEAAHNNMSSEELIKMTKNSKLTSHEKDLAKLAIRKREVEGKLVEVRGELDKLQISSQPPGVSGTPLKSISEVDSDTNEMRKRVGANMSPRPPSTRTPESQSQVQSEINNEDKSSTRTATPEPPAPLSKAASHFLNGESKLVKQLHKIEASQRKLVSKIQSKQRKEAERLEKSKSKIKSEVDSLKHEVHDLKKELKQLRSERQKWIDLVSSLQVENTRLAAKSEGA</sequence>
<feature type="compositionally biased region" description="Low complexity" evidence="1">
    <location>
        <begin position="484"/>
        <end position="498"/>
    </location>
</feature>
<feature type="compositionally biased region" description="Polar residues" evidence="1">
    <location>
        <begin position="466"/>
        <end position="478"/>
    </location>
</feature>
<evidence type="ECO:0000313" key="4">
    <source>
        <dbReference type="Proteomes" id="UP000191500"/>
    </source>
</evidence>
<proteinExistence type="predicted"/>
<feature type="region of interest" description="Disordered" evidence="1">
    <location>
        <begin position="553"/>
        <end position="632"/>
    </location>
</feature>
<dbReference type="InterPro" id="IPR024500">
    <property type="entry name" value="DUF3074"/>
</dbReference>
<keyword evidence="4" id="KW-1185">Reference proteome</keyword>
<feature type="compositionally biased region" description="Acidic residues" evidence="1">
    <location>
        <begin position="295"/>
        <end position="307"/>
    </location>
</feature>
<dbReference type="Proteomes" id="UP000191500">
    <property type="component" value="Unassembled WGS sequence"/>
</dbReference>
<feature type="domain" description="DUF3074" evidence="2">
    <location>
        <begin position="120"/>
        <end position="349"/>
    </location>
</feature>
<dbReference type="AlphaFoldDB" id="A0A1V6V783"/>
<protein>
    <recommendedName>
        <fullName evidence="2">DUF3074 domain-containing protein</fullName>
    </recommendedName>
</protein>
<evidence type="ECO:0000313" key="3">
    <source>
        <dbReference type="EMBL" id="OQE46521.1"/>
    </source>
</evidence>
<reference evidence="4" key="1">
    <citation type="journal article" date="2017" name="Nat. Microbiol.">
        <title>Global analysis of biosynthetic gene clusters reveals vast potential of secondary metabolite production in Penicillium species.</title>
        <authorList>
            <person name="Nielsen J.C."/>
            <person name="Grijseels S."/>
            <person name="Prigent S."/>
            <person name="Ji B."/>
            <person name="Dainat J."/>
            <person name="Nielsen K.F."/>
            <person name="Frisvad J.C."/>
            <person name="Workman M."/>
            <person name="Nielsen J."/>
        </authorList>
    </citation>
    <scope>NUCLEOTIDE SEQUENCE [LARGE SCALE GENOMIC DNA]</scope>
    <source>
        <strain evidence="4">IBT 31321</strain>
    </source>
</reference>
<organism evidence="3 4">
    <name type="scientific">Penicillium coprophilum</name>
    <dbReference type="NCBI Taxonomy" id="36646"/>
    <lineage>
        <taxon>Eukaryota</taxon>
        <taxon>Fungi</taxon>
        <taxon>Dikarya</taxon>
        <taxon>Ascomycota</taxon>
        <taxon>Pezizomycotina</taxon>
        <taxon>Eurotiomycetes</taxon>
        <taxon>Eurotiomycetidae</taxon>
        <taxon>Eurotiales</taxon>
        <taxon>Aspergillaceae</taxon>
        <taxon>Penicillium</taxon>
    </lineage>
</organism>
<feature type="region of interest" description="Disordered" evidence="1">
    <location>
        <begin position="348"/>
        <end position="407"/>
    </location>
</feature>
<dbReference type="PANTHER" id="PTHR40370">
    <property type="entry name" value="EXPRESSED PROTEIN"/>
    <property type="match status" value="1"/>
</dbReference>
<evidence type="ECO:0000256" key="1">
    <source>
        <dbReference type="SAM" id="MobiDB-lite"/>
    </source>
</evidence>
<dbReference type="Pfam" id="PF11274">
    <property type="entry name" value="DUF3074"/>
    <property type="match status" value="1"/>
</dbReference>
<feature type="compositionally biased region" description="Acidic residues" evidence="1">
    <location>
        <begin position="382"/>
        <end position="401"/>
    </location>
</feature>
<comment type="caution">
    <text evidence="3">The sequence shown here is derived from an EMBL/GenBank/DDBJ whole genome shotgun (WGS) entry which is preliminary data.</text>
</comment>
<dbReference type="InterPro" id="IPR023393">
    <property type="entry name" value="START-like_dom_sf"/>
</dbReference>
<gene>
    <name evidence="3" type="ORF">PENCOP_c001G05549</name>
</gene>
<dbReference type="EMBL" id="MDDG01000001">
    <property type="protein sequence ID" value="OQE46521.1"/>
    <property type="molecule type" value="Genomic_DNA"/>
</dbReference>
<feature type="region of interest" description="Disordered" evidence="1">
    <location>
        <begin position="265"/>
        <end position="307"/>
    </location>
</feature>
<name>A0A1V6V783_9EURO</name>
<feature type="region of interest" description="Disordered" evidence="1">
    <location>
        <begin position="459"/>
        <end position="509"/>
    </location>
</feature>
<dbReference type="Gene3D" id="3.30.530.20">
    <property type="match status" value="1"/>
</dbReference>
<feature type="region of interest" description="Disordered" evidence="1">
    <location>
        <begin position="216"/>
        <end position="248"/>
    </location>
</feature>
<feature type="region of interest" description="Disordered" evidence="1">
    <location>
        <begin position="651"/>
        <end position="674"/>
    </location>
</feature>
<accession>A0A1V6V783</accession>